<comment type="caution">
    <text evidence="2">The sequence shown here is derived from an EMBL/GenBank/DDBJ whole genome shotgun (WGS) entry which is preliminary data.</text>
</comment>
<reference evidence="2" key="1">
    <citation type="submission" date="2023-06" db="EMBL/GenBank/DDBJ databases">
        <title>Genomic of Parafulvivirga corallium.</title>
        <authorList>
            <person name="Wang G."/>
        </authorList>
    </citation>
    <scope>NUCLEOTIDE SEQUENCE</scope>
    <source>
        <strain evidence="2">BMA10</strain>
    </source>
</reference>
<keyword evidence="3" id="KW-1185">Reference proteome</keyword>
<gene>
    <name evidence="2" type="ORF">QQ008_26870</name>
</gene>
<keyword evidence="1" id="KW-0472">Membrane</keyword>
<evidence type="ECO:0000313" key="2">
    <source>
        <dbReference type="EMBL" id="MDN5205041.1"/>
    </source>
</evidence>
<feature type="transmembrane region" description="Helical" evidence="1">
    <location>
        <begin position="122"/>
        <end position="144"/>
    </location>
</feature>
<proteinExistence type="predicted"/>
<feature type="transmembrane region" description="Helical" evidence="1">
    <location>
        <begin position="402"/>
        <end position="423"/>
    </location>
</feature>
<sequence length="438" mass="50865">MKNKSNSKFITQNSTLEKEFKDFFLHYAKTAFIFFFISGLLGAILRLTFFQPIPGLNYKFTLHGHSHVIFLGWIFNVLFLGFNYVLNQNHPISNWKKYNIVFWLLQLTVVGMLIFFPIQGYALWSIIFSTANIFISYSYVFFYFRDVRKMTILKDSLSIGLIKWALIFLAISTIGPFSLGPVIAMGYAESDWYYLAIYFYLHFQYNGLFTFGVLGLLFGILEKNGIIYDRKKARRFLTLMIISCFLSLALSALWTHPPDYIYIIGVISVIIQLIAFYDGISLYRSFRQQLFTLAKGKVVWLIKLSLLAFVIKILLQSLSAIPEVADMAFQNRNFIIAYLHLIFLGFISFFLIAWLIHHHFINQYSRAVGLGLILLVTGFTISELLIGFQPYLFKLFPAVASYYYPMLFWCSLLMPVGILFLLVNNRHRPGSEKEVHFI</sequence>
<dbReference type="EMBL" id="JAUJEA010000014">
    <property type="protein sequence ID" value="MDN5205041.1"/>
    <property type="molecule type" value="Genomic_DNA"/>
</dbReference>
<feature type="transmembrane region" description="Helical" evidence="1">
    <location>
        <begin position="98"/>
        <end position="116"/>
    </location>
</feature>
<evidence type="ECO:0000313" key="3">
    <source>
        <dbReference type="Proteomes" id="UP001172082"/>
    </source>
</evidence>
<feature type="transmembrane region" description="Helical" evidence="1">
    <location>
        <begin position="298"/>
        <end position="315"/>
    </location>
</feature>
<keyword evidence="1" id="KW-0812">Transmembrane</keyword>
<feature type="transmembrane region" description="Helical" evidence="1">
    <location>
        <begin position="193"/>
        <end position="221"/>
    </location>
</feature>
<feature type="transmembrane region" description="Helical" evidence="1">
    <location>
        <begin position="164"/>
        <end position="187"/>
    </location>
</feature>
<organism evidence="2 3">
    <name type="scientific">Splendidivirga corallicola</name>
    <dbReference type="NCBI Taxonomy" id="3051826"/>
    <lineage>
        <taxon>Bacteria</taxon>
        <taxon>Pseudomonadati</taxon>
        <taxon>Bacteroidota</taxon>
        <taxon>Cytophagia</taxon>
        <taxon>Cytophagales</taxon>
        <taxon>Splendidivirgaceae</taxon>
        <taxon>Splendidivirga</taxon>
    </lineage>
</organism>
<evidence type="ECO:0000256" key="1">
    <source>
        <dbReference type="SAM" id="Phobius"/>
    </source>
</evidence>
<name>A0ABT8KW72_9BACT</name>
<feature type="transmembrane region" description="Helical" evidence="1">
    <location>
        <begin position="233"/>
        <end position="254"/>
    </location>
</feature>
<feature type="transmembrane region" description="Helical" evidence="1">
    <location>
        <begin position="27"/>
        <end position="47"/>
    </location>
</feature>
<dbReference type="InterPro" id="IPR036927">
    <property type="entry name" value="Cyt_c_oxase-like_su1_sf"/>
</dbReference>
<dbReference type="Gene3D" id="1.20.210.10">
    <property type="entry name" value="Cytochrome c oxidase-like, subunit I domain"/>
    <property type="match status" value="1"/>
</dbReference>
<protein>
    <submittedName>
        <fullName evidence="2">Uncharacterized protein</fullName>
    </submittedName>
</protein>
<feature type="transmembrane region" description="Helical" evidence="1">
    <location>
        <begin position="335"/>
        <end position="356"/>
    </location>
</feature>
<feature type="transmembrane region" description="Helical" evidence="1">
    <location>
        <begin position="260"/>
        <end position="277"/>
    </location>
</feature>
<feature type="transmembrane region" description="Helical" evidence="1">
    <location>
        <begin position="67"/>
        <end position="86"/>
    </location>
</feature>
<dbReference type="Proteomes" id="UP001172082">
    <property type="component" value="Unassembled WGS sequence"/>
</dbReference>
<feature type="transmembrane region" description="Helical" evidence="1">
    <location>
        <begin position="368"/>
        <end position="390"/>
    </location>
</feature>
<accession>A0ABT8KW72</accession>
<keyword evidence="1" id="KW-1133">Transmembrane helix</keyword>